<feature type="chain" id="PRO_5035273611" evidence="1">
    <location>
        <begin position="19"/>
        <end position="792"/>
    </location>
</feature>
<dbReference type="PANTHER" id="PTHR31151">
    <property type="entry name" value="PROLINE-TRNA LIGASE (DUF1680)"/>
    <property type="match status" value="1"/>
</dbReference>
<organism evidence="5 6">
    <name type="scientific">Limnovirga soli</name>
    <dbReference type="NCBI Taxonomy" id="2656915"/>
    <lineage>
        <taxon>Bacteria</taxon>
        <taxon>Pseudomonadati</taxon>
        <taxon>Bacteroidota</taxon>
        <taxon>Chitinophagia</taxon>
        <taxon>Chitinophagales</taxon>
        <taxon>Chitinophagaceae</taxon>
        <taxon>Limnovirga</taxon>
    </lineage>
</organism>
<proteinExistence type="predicted"/>
<dbReference type="Pfam" id="PF20620">
    <property type="entry name" value="DUF6805"/>
    <property type="match status" value="1"/>
</dbReference>
<evidence type="ECO:0000259" key="3">
    <source>
        <dbReference type="Pfam" id="PF20620"/>
    </source>
</evidence>
<dbReference type="InterPro" id="IPR046544">
    <property type="entry name" value="GH146_SB_dom"/>
</dbReference>
<protein>
    <submittedName>
        <fullName evidence="5">Glycoside hydrolase family 127 protein</fullName>
    </submittedName>
</protein>
<keyword evidence="6" id="KW-1185">Reference proteome</keyword>
<feature type="domain" description="Glycoside hydrolase GH146 substrate-binding" evidence="3">
    <location>
        <begin position="646"/>
        <end position="779"/>
    </location>
</feature>
<dbReference type="InterPro" id="IPR049046">
    <property type="entry name" value="Beta-AFase-like_GH127_middle"/>
</dbReference>
<dbReference type="InterPro" id="IPR012878">
    <property type="entry name" value="Beta-AFase-like_GH127_cat"/>
</dbReference>
<dbReference type="AlphaFoldDB" id="A0A8J8JT82"/>
<dbReference type="Pfam" id="PF07944">
    <property type="entry name" value="Beta-AFase-like_GH127_cat"/>
    <property type="match status" value="1"/>
</dbReference>
<gene>
    <name evidence="5" type="ORF">GD597_02755</name>
</gene>
<dbReference type="Pfam" id="PF20736">
    <property type="entry name" value="Glyco_hydro127M"/>
    <property type="match status" value="1"/>
</dbReference>
<reference evidence="5" key="1">
    <citation type="submission" date="2019-10" db="EMBL/GenBank/DDBJ databases">
        <title>Draft genome sequence of Panacibacter sp. KCS-6.</title>
        <authorList>
            <person name="Yim K.J."/>
        </authorList>
    </citation>
    <scope>NUCLEOTIDE SEQUENCE</scope>
    <source>
        <strain evidence="5">KCS-6</strain>
    </source>
</reference>
<dbReference type="GO" id="GO:0016787">
    <property type="term" value="F:hydrolase activity"/>
    <property type="evidence" value="ECO:0007669"/>
    <property type="project" value="UniProtKB-KW"/>
</dbReference>
<dbReference type="GO" id="GO:0005975">
    <property type="term" value="P:carbohydrate metabolic process"/>
    <property type="evidence" value="ECO:0007669"/>
    <property type="project" value="InterPro"/>
</dbReference>
<dbReference type="SUPFAM" id="SSF48208">
    <property type="entry name" value="Six-hairpin glycosidases"/>
    <property type="match status" value="1"/>
</dbReference>
<name>A0A8J8JT82_9BACT</name>
<dbReference type="RefSeq" id="WP_171606287.1">
    <property type="nucleotide sequence ID" value="NZ_WHPF01000002.1"/>
</dbReference>
<comment type="caution">
    <text evidence="5">The sequence shown here is derived from an EMBL/GenBank/DDBJ whole genome shotgun (WGS) entry which is preliminary data.</text>
</comment>
<evidence type="ECO:0000259" key="4">
    <source>
        <dbReference type="Pfam" id="PF20736"/>
    </source>
</evidence>
<evidence type="ECO:0000313" key="5">
    <source>
        <dbReference type="EMBL" id="NNV54364.1"/>
    </source>
</evidence>
<keyword evidence="1" id="KW-0732">Signal</keyword>
<accession>A0A8J8JT82</accession>
<sequence>MRIILLVLCSICFCVVEAQTYTPEWNDSRMKVKPVTAIKAYAFRLKDVNLLPSLFTEAEKADVQYLLKIDPDRLLADFRTHAGLIAKGERYGGWESSGLAGHTLGHYLSALSLHYAASGNKDFLSRINYIVSELDECQKARKTGYIGAIPNEDSLWQSVENGFIKSRGFDLNGAWSPWYTVHKIMGGLLDAYLYAHNEKALAINMGIADWTAHITRKLNDSLFQKMLITEYGGMNDALVNTYAITGEKKYLDLSYKFYDRVIMDSLAIQKDILPGKHSNTQIPKVIGSARRYQLTGDVKDNNIAQFFWQTIVQHHSYATGGNSNYEYLSEPDKLNNKLTDNTTETCNTYNMLKLTGELFATAPSATLMDYYEKALYNHILASQNHQTGMTTYFVSLRMGGKKEYSDEYNTFTCCVGTGMENHVKYGSNIYARGNDGSLFINLFIPSILTWKEQDITLKMETSLPLNDFTTITINTKKAIKFPLRIRKPAWAKTVTLKVNGKLQQPILDSTGYLILSRQWANNDKIELQTALDLYSQSMPDNDGRKAIYYGPVLLAGLFGDKEPNPIDIPVFVTNEANPNKWLENATGKKDISFISKSTVMDKQMALIPFNKTADEYYTVYWDVFTPEQWMVQQKLYEAEKSRQKLLDLQTVDVLRLGEMQPERDHDLIAEKTSTGYEHNRNWRIADDSGFIAFNMKVDNNLQNTLLLTYWGMDNRGRTFDIYANDVLIGTEDLNKYKESKFYEIPYPIDLALSNSKSSIRIKLVPRKNNAAGPVYGAKIIKGDFSQLINTSK</sequence>
<feature type="signal peptide" evidence="1">
    <location>
        <begin position="1"/>
        <end position="18"/>
    </location>
</feature>
<feature type="domain" description="Non-reducing end beta-L-arabinofuranosidase-like GH127 middle" evidence="4">
    <location>
        <begin position="438"/>
        <end position="528"/>
    </location>
</feature>
<feature type="domain" description="Non-reducing end beta-L-arabinofuranosidase-like GH127 catalytic" evidence="2">
    <location>
        <begin position="47"/>
        <end position="426"/>
    </location>
</feature>
<dbReference type="Proteomes" id="UP000598971">
    <property type="component" value="Unassembled WGS sequence"/>
</dbReference>
<keyword evidence="5" id="KW-0378">Hydrolase</keyword>
<evidence type="ECO:0000256" key="1">
    <source>
        <dbReference type="SAM" id="SignalP"/>
    </source>
</evidence>
<evidence type="ECO:0000259" key="2">
    <source>
        <dbReference type="Pfam" id="PF07944"/>
    </source>
</evidence>
<evidence type="ECO:0000313" key="6">
    <source>
        <dbReference type="Proteomes" id="UP000598971"/>
    </source>
</evidence>
<dbReference type="PANTHER" id="PTHR31151:SF0">
    <property type="entry name" value="PROLINE-TRNA LIGASE (DUF1680)"/>
    <property type="match status" value="1"/>
</dbReference>
<dbReference type="EMBL" id="WHPF01000002">
    <property type="protein sequence ID" value="NNV54364.1"/>
    <property type="molecule type" value="Genomic_DNA"/>
</dbReference>
<dbReference type="InterPro" id="IPR008928">
    <property type="entry name" value="6-hairpin_glycosidase_sf"/>
</dbReference>